<dbReference type="EMBL" id="BARS01000367">
    <property type="protein sequence ID" value="GAF76253.1"/>
    <property type="molecule type" value="Genomic_DNA"/>
</dbReference>
<gene>
    <name evidence="1" type="ORF">S01H1_00936</name>
</gene>
<proteinExistence type="predicted"/>
<name>X0S5A8_9ZZZZ</name>
<dbReference type="AlphaFoldDB" id="X0S5A8"/>
<accession>X0S5A8</accession>
<sequence>KYQIFIEATMAKAKENGSISEVLRRWGIHSSDLTRIKRTVEGEAINAFKARKSRRPKIDSAIHQQLKVEKERLETVILEQAAELALIKKKDRSI</sequence>
<evidence type="ECO:0000313" key="1">
    <source>
        <dbReference type="EMBL" id="GAF76253.1"/>
    </source>
</evidence>
<comment type="caution">
    <text evidence="1">The sequence shown here is derived from an EMBL/GenBank/DDBJ whole genome shotgun (WGS) entry which is preliminary data.</text>
</comment>
<protein>
    <submittedName>
        <fullName evidence="1">Uncharacterized protein</fullName>
    </submittedName>
</protein>
<organism evidence="1">
    <name type="scientific">marine sediment metagenome</name>
    <dbReference type="NCBI Taxonomy" id="412755"/>
    <lineage>
        <taxon>unclassified sequences</taxon>
        <taxon>metagenomes</taxon>
        <taxon>ecological metagenomes</taxon>
    </lineage>
</organism>
<reference evidence="1" key="1">
    <citation type="journal article" date="2014" name="Front. Microbiol.">
        <title>High frequency of phylogenetically diverse reductive dehalogenase-homologous genes in deep subseafloor sedimentary metagenomes.</title>
        <authorList>
            <person name="Kawai M."/>
            <person name="Futagami T."/>
            <person name="Toyoda A."/>
            <person name="Takaki Y."/>
            <person name="Nishi S."/>
            <person name="Hori S."/>
            <person name="Arai W."/>
            <person name="Tsubouchi T."/>
            <person name="Morono Y."/>
            <person name="Uchiyama I."/>
            <person name="Ito T."/>
            <person name="Fujiyama A."/>
            <person name="Inagaki F."/>
            <person name="Takami H."/>
        </authorList>
    </citation>
    <scope>NUCLEOTIDE SEQUENCE</scope>
    <source>
        <strain evidence="1">Expedition CK06-06</strain>
    </source>
</reference>
<feature type="non-terminal residue" evidence="1">
    <location>
        <position position="1"/>
    </location>
</feature>